<sequence>MNEPSPQTLETVGESGNAKIVYILYLVGLVVGITSIIGVVMAYIYKGDAPNWLKDHYRWQIRTFWIGVLYSLIGLITSLILVGYLILLFVLVWYIVRCIKGLQCLDKRQPLPDSGSWLF</sequence>
<protein>
    <submittedName>
        <fullName evidence="6">Membrane protein</fullName>
    </submittedName>
</protein>
<dbReference type="RefSeq" id="WP_343806721.1">
    <property type="nucleotide sequence ID" value="NZ_BAAAET010000003.1"/>
</dbReference>
<evidence type="ECO:0000313" key="7">
    <source>
        <dbReference type="Proteomes" id="UP001499915"/>
    </source>
</evidence>
<evidence type="ECO:0000256" key="4">
    <source>
        <dbReference type="ARBA" id="ARBA00023136"/>
    </source>
</evidence>
<dbReference type="EMBL" id="BAAAET010000003">
    <property type="protein sequence ID" value="GAA0697041.1"/>
    <property type="molecule type" value="Genomic_DNA"/>
</dbReference>
<accession>A0ABP3TF53</accession>
<dbReference type="InterPro" id="IPR019109">
    <property type="entry name" value="MamF_MmsF"/>
</dbReference>
<dbReference type="Proteomes" id="UP001499915">
    <property type="component" value="Unassembled WGS sequence"/>
</dbReference>
<keyword evidence="3 5" id="KW-1133">Transmembrane helix</keyword>
<gene>
    <name evidence="6" type="ORF">GCM10009104_26480</name>
</gene>
<evidence type="ECO:0000256" key="5">
    <source>
        <dbReference type="SAM" id="Phobius"/>
    </source>
</evidence>
<feature type="transmembrane region" description="Helical" evidence="5">
    <location>
        <begin position="20"/>
        <end position="44"/>
    </location>
</feature>
<feature type="transmembrane region" description="Helical" evidence="5">
    <location>
        <begin position="64"/>
        <end position="96"/>
    </location>
</feature>
<evidence type="ECO:0000256" key="3">
    <source>
        <dbReference type="ARBA" id="ARBA00022989"/>
    </source>
</evidence>
<evidence type="ECO:0000313" key="6">
    <source>
        <dbReference type="EMBL" id="GAA0697041.1"/>
    </source>
</evidence>
<comment type="caution">
    <text evidence="6">The sequence shown here is derived from an EMBL/GenBank/DDBJ whole genome shotgun (WGS) entry which is preliminary data.</text>
</comment>
<evidence type="ECO:0000256" key="2">
    <source>
        <dbReference type="ARBA" id="ARBA00022692"/>
    </source>
</evidence>
<proteinExistence type="predicted"/>
<evidence type="ECO:0000256" key="1">
    <source>
        <dbReference type="ARBA" id="ARBA00004141"/>
    </source>
</evidence>
<reference evidence="7" key="1">
    <citation type="journal article" date="2019" name="Int. J. Syst. Evol. Microbiol.">
        <title>The Global Catalogue of Microorganisms (GCM) 10K type strain sequencing project: providing services to taxonomists for standard genome sequencing and annotation.</title>
        <authorList>
            <consortium name="The Broad Institute Genomics Platform"/>
            <consortium name="The Broad Institute Genome Sequencing Center for Infectious Disease"/>
            <person name="Wu L."/>
            <person name="Ma J."/>
        </authorList>
    </citation>
    <scope>NUCLEOTIDE SEQUENCE [LARGE SCALE GENOMIC DNA]</scope>
    <source>
        <strain evidence="7">JCM 15134</strain>
    </source>
</reference>
<dbReference type="Pfam" id="PF09685">
    <property type="entry name" value="MamF_MmsF"/>
    <property type="match status" value="1"/>
</dbReference>
<organism evidence="6 7">
    <name type="scientific">Marinobacterium maritimum</name>
    <dbReference type="NCBI Taxonomy" id="500162"/>
    <lineage>
        <taxon>Bacteria</taxon>
        <taxon>Pseudomonadati</taxon>
        <taxon>Pseudomonadota</taxon>
        <taxon>Gammaproteobacteria</taxon>
        <taxon>Oceanospirillales</taxon>
        <taxon>Oceanospirillaceae</taxon>
        <taxon>Marinobacterium</taxon>
    </lineage>
</organism>
<keyword evidence="4 5" id="KW-0472">Membrane</keyword>
<keyword evidence="7" id="KW-1185">Reference proteome</keyword>
<comment type="subcellular location">
    <subcellularLocation>
        <location evidence="1">Membrane</location>
        <topology evidence="1">Multi-pass membrane protein</topology>
    </subcellularLocation>
</comment>
<name>A0ABP3TF53_9GAMM</name>
<keyword evidence="2 5" id="KW-0812">Transmembrane</keyword>